<dbReference type="HOGENOM" id="CLU_1179919_0_0_1"/>
<organism evidence="3">
    <name type="scientific">Ajellomyces capsulatus (strain H88)</name>
    <name type="common">Darling's disease fungus</name>
    <name type="synonym">Histoplasma capsulatum</name>
    <dbReference type="NCBI Taxonomy" id="544711"/>
    <lineage>
        <taxon>Eukaryota</taxon>
        <taxon>Fungi</taxon>
        <taxon>Dikarya</taxon>
        <taxon>Ascomycota</taxon>
        <taxon>Pezizomycotina</taxon>
        <taxon>Eurotiomycetes</taxon>
        <taxon>Eurotiomycetidae</taxon>
        <taxon>Onygenales</taxon>
        <taxon>Ajellomycetaceae</taxon>
        <taxon>Histoplasma</taxon>
    </lineage>
</organism>
<dbReference type="Proteomes" id="UP000008142">
    <property type="component" value="Unassembled WGS sequence"/>
</dbReference>
<evidence type="ECO:0000256" key="1">
    <source>
        <dbReference type="SAM" id="MobiDB-lite"/>
    </source>
</evidence>
<reference evidence="3" key="1">
    <citation type="submission" date="2008-07" db="EMBL/GenBank/DDBJ databases">
        <title>Annotation of Ajellomyces capsulatus strain H88.</title>
        <authorList>
            <person name="Champion M."/>
            <person name="Cuomo C."/>
            <person name="Ma L.-J."/>
            <person name="Henn M.R."/>
            <person name="Sil A."/>
            <person name="Goldman B."/>
            <person name="Young S.K."/>
            <person name="Kodira C.D."/>
            <person name="Zeng Q."/>
            <person name="Koehrsen M."/>
            <person name="Alvarado L."/>
            <person name="Berlin A."/>
            <person name="Borenstein D."/>
            <person name="Chen Z."/>
            <person name="Engels R."/>
            <person name="Freedman E."/>
            <person name="Gellesch M."/>
            <person name="Goldberg J."/>
            <person name="Griggs A."/>
            <person name="Gujja S."/>
            <person name="Heiman D."/>
            <person name="Hepburn T."/>
            <person name="Howarth C."/>
            <person name="Jen D."/>
            <person name="Larson L."/>
            <person name="Lewis B."/>
            <person name="Mehta T."/>
            <person name="Park D."/>
            <person name="Pearson M."/>
            <person name="Roberts A."/>
            <person name="Saif S."/>
            <person name="Shea T."/>
            <person name="Shenoy N."/>
            <person name="Sisk P."/>
            <person name="Stolte C."/>
            <person name="Sykes S."/>
            <person name="Walk T."/>
            <person name="White J."/>
            <person name="Yandava C."/>
            <person name="Klein B."/>
            <person name="McEwen J.G."/>
            <person name="Puccia R."/>
            <person name="Goldman G.H."/>
            <person name="Felipe M.S."/>
            <person name="Nino-Vega G."/>
            <person name="San-Blas G."/>
            <person name="Taylor J."/>
            <person name="Mendoza L."/>
            <person name="Galagan J."/>
            <person name="Nusbaum C."/>
            <person name="Birren B."/>
        </authorList>
    </citation>
    <scope>NUCLEOTIDE SEQUENCE [LARGE SCALE GENOMIC DNA]</scope>
    <source>
        <strain evidence="3">H88</strain>
    </source>
</reference>
<sequence>MGPIGILFAQGWLQGLDRRWLFDSATIPGFNIDMIRYEFNPLKCSAKLPFANLATLDFPDMGKERLFRETKSQCQILNEAGQDKGGLLAGVFDMEKAIGDWLWDNLRNLHEYCCLLFPPKRQPRQALGYYLQIHGCVSTVREVHDHAASQPATGPLWIRNYEERGTLRISRTIMCWHIPSADAFASTSAKNDNLDHGKIRLPSRCNPFHDEASSQGQSQTNNPSSVNSVSVLSIA</sequence>
<proteinExistence type="predicted"/>
<evidence type="ECO:0000313" key="2">
    <source>
        <dbReference type="EMBL" id="EGC46197.1"/>
    </source>
</evidence>
<feature type="region of interest" description="Disordered" evidence="1">
    <location>
        <begin position="205"/>
        <end position="235"/>
    </location>
</feature>
<dbReference type="AlphaFoldDB" id="F0ULC7"/>
<accession>F0ULC7</accession>
<gene>
    <name evidence="2" type="ORF">HCEG_05412</name>
</gene>
<dbReference type="OrthoDB" id="10623482at2759"/>
<evidence type="ECO:0000313" key="3">
    <source>
        <dbReference type="Proteomes" id="UP000008142"/>
    </source>
</evidence>
<feature type="compositionally biased region" description="Low complexity" evidence="1">
    <location>
        <begin position="221"/>
        <end position="235"/>
    </location>
</feature>
<dbReference type="EMBL" id="DS990639">
    <property type="protein sequence ID" value="EGC46197.1"/>
    <property type="molecule type" value="Genomic_DNA"/>
</dbReference>
<name>F0ULC7_AJEC8</name>
<protein>
    <submittedName>
        <fullName evidence="2">Predicted protein</fullName>
    </submittedName>
</protein>